<dbReference type="Proteomes" id="UP000313849">
    <property type="component" value="Unassembled WGS sequence"/>
</dbReference>
<dbReference type="EMBL" id="VENP01000038">
    <property type="protein sequence ID" value="TNU73610.1"/>
    <property type="molecule type" value="Genomic_DNA"/>
</dbReference>
<keyword evidence="2" id="KW-1185">Reference proteome</keyword>
<dbReference type="InterPro" id="IPR022292">
    <property type="entry name" value="CHP03843"/>
</dbReference>
<sequence length="256" mass="28139">MSDAGPPTGEVELVGRIVSASNATFLARLDGVDVVYKPTAGERRLWDFPDATLALREVATYEVSEALGWNVVPPTWLGEGPYGPGMLQRWCEPDGVVTPAVRVVPSGAPLEPGWRHVLDGLDEEDREVSLLHEDSAPLRRMAVLDVVTNNADRKGAHVLEQADGHRFGVDHGLTFNVEPRLRTILWGWVGESLHDEEVDGVRRLLADLDGALGARLAQLLEPEEVEAFAARCERLVRERRFPAPEGDMPAIPWPPV</sequence>
<proteinExistence type="predicted"/>
<dbReference type="RefSeq" id="WP_108719796.1">
    <property type="nucleotide sequence ID" value="NZ_DAMDJA010000013.1"/>
</dbReference>
<accession>A0A5C5B9V2</accession>
<evidence type="ECO:0000313" key="1">
    <source>
        <dbReference type="EMBL" id="TNU73610.1"/>
    </source>
</evidence>
<comment type="caution">
    <text evidence="1">The sequence shown here is derived from an EMBL/GenBank/DDBJ whole genome shotgun (WGS) entry which is preliminary data.</text>
</comment>
<evidence type="ECO:0000313" key="2">
    <source>
        <dbReference type="Proteomes" id="UP000313849"/>
    </source>
</evidence>
<dbReference type="AlphaFoldDB" id="A0A5C5B9V2"/>
<name>A0A5C5B9V2_9MICO</name>
<dbReference type="OrthoDB" id="3423180at2"/>
<organism evidence="1 2">
    <name type="scientific">Miniimonas arenae</name>
    <dbReference type="NCBI Taxonomy" id="676201"/>
    <lineage>
        <taxon>Bacteria</taxon>
        <taxon>Bacillati</taxon>
        <taxon>Actinomycetota</taxon>
        <taxon>Actinomycetes</taxon>
        <taxon>Micrococcales</taxon>
        <taxon>Beutenbergiaceae</taxon>
        <taxon>Miniimonas</taxon>
    </lineage>
</organism>
<protein>
    <submittedName>
        <fullName evidence="1">SCO1664 family protein</fullName>
    </submittedName>
</protein>
<dbReference type="NCBIfam" id="TIGR03843">
    <property type="entry name" value="SCO1664 family protein"/>
    <property type="match status" value="1"/>
</dbReference>
<reference evidence="1 2" key="1">
    <citation type="submission" date="2019-06" db="EMBL/GenBank/DDBJ databases">
        <title>Draft genome sequence of Miniimonas arenae KCTC 19750T isolated from sea sand.</title>
        <authorList>
            <person name="Park S.-J."/>
        </authorList>
    </citation>
    <scope>NUCLEOTIDE SEQUENCE [LARGE SCALE GENOMIC DNA]</scope>
    <source>
        <strain evidence="1 2">KCTC 19750</strain>
    </source>
</reference>
<gene>
    <name evidence="1" type="ORF">FH969_10345</name>
</gene>